<organism evidence="5 6">
    <name type="scientific">Bradyrhizobium barranii</name>
    <dbReference type="NCBI Taxonomy" id="2992140"/>
    <lineage>
        <taxon>Bacteria</taxon>
        <taxon>Pseudomonadati</taxon>
        <taxon>Pseudomonadota</taxon>
        <taxon>Alphaproteobacteria</taxon>
        <taxon>Hyphomicrobiales</taxon>
        <taxon>Nitrobacteraceae</taxon>
        <taxon>Bradyrhizobium</taxon>
    </lineage>
</organism>
<dbReference type="RefSeq" id="WP_231145865.1">
    <property type="nucleotide sequence ID" value="NZ_CP088102.1"/>
</dbReference>
<proteinExistence type="predicted"/>
<evidence type="ECO:0000259" key="4">
    <source>
        <dbReference type="Pfam" id="PF01494"/>
    </source>
</evidence>
<name>A0ABY3R1A5_9BRAD</name>
<reference evidence="5" key="1">
    <citation type="submission" date="2021-11" db="EMBL/GenBank/DDBJ databases">
        <title>Australian commercial rhizobial inoculants.</title>
        <authorList>
            <person name="Kohlmeier M.G."/>
            <person name="O'Hara G.W."/>
            <person name="Colombi E."/>
            <person name="Ramsay J.P."/>
            <person name="Terpolilli J."/>
        </authorList>
    </citation>
    <scope>NUCLEOTIDE SEQUENCE</scope>
    <source>
        <strain evidence="5">CC829</strain>
        <plasmid evidence="5">pCC829_2</plasmid>
    </source>
</reference>
<keyword evidence="2" id="KW-0285">Flavoprotein</keyword>
<dbReference type="EMBL" id="CP088102">
    <property type="protein sequence ID" value="UFW92046.1"/>
    <property type="molecule type" value="Genomic_DNA"/>
</dbReference>
<dbReference type="Gene3D" id="3.40.30.120">
    <property type="match status" value="1"/>
</dbReference>
<dbReference type="InterPro" id="IPR002938">
    <property type="entry name" value="FAD-bd"/>
</dbReference>
<dbReference type="Gene3D" id="3.50.50.60">
    <property type="entry name" value="FAD/NAD(P)-binding domain"/>
    <property type="match status" value="1"/>
</dbReference>
<evidence type="ECO:0000313" key="6">
    <source>
        <dbReference type="Proteomes" id="UP001430990"/>
    </source>
</evidence>
<accession>A0ABY3R1A5</accession>
<evidence type="ECO:0000256" key="1">
    <source>
        <dbReference type="ARBA" id="ARBA00001974"/>
    </source>
</evidence>
<keyword evidence="5" id="KW-0614">Plasmid</keyword>
<feature type="domain" description="FAD-binding" evidence="4">
    <location>
        <begin position="14"/>
        <end position="380"/>
    </location>
</feature>
<dbReference type="InterPro" id="IPR036188">
    <property type="entry name" value="FAD/NAD-bd_sf"/>
</dbReference>
<evidence type="ECO:0000313" key="5">
    <source>
        <dbReference type="EMBL" id="UFW92046.1"/>
    </source>
</evidence>
<dbReference type="Pfam" id="PF01494">
    <property type="entry name" value="FAD_binding_3"/>
    <property type="match status" value="1"/>
</dbReference>
<dbReference type="SUPFAM" id="SSF51905">
    <property type="entry name" value="FAD/NAD(P)-binding domain"/>
    <property type="match status" value="1"/>
</dbReference>
<dbReference type="NCBIfam" id="NF004780">
    <property type="entry name" value="PRK06126.1"/>
    <property type="match status" value="1"/>
</dbReference>
<geneLocation type="plasmid" evidence="5 6">
    <name>pCC829_2</name>
</geneLocation>
<dbReference type="PRINTS" id="PR00420">
    <property type="entry name" value="RNGMNOXGNASE"/>
</dbReference>
<dbReference type="Gene3D" id="3.30.9.10">
    <property type="entry name" value="D-Amino Acid Oxidase, subunit A, domain 2"/>
    <property type="match status" value="1"/>
</dbReference>
<dbReference type="Proteomes" id="UP001430990">
    <property type="component" value="Plasmid pCC829_2"/>
</dbReference>
<keyword evidence="3" id="KW-0274">FAD</keyword>
<protein>
    <submittedName>
        <fullName evidence="5">FAD-dependent oxidoreductase</fullName>
    </submittedName>
</protein>
<gene>
    <name evidence="5" type="ORF">BjapCC829_48115</name>
</gene>
<sequence length="569" mass="61731">MLVGRSDLDARLTTSVLIAGGGPCGLMLANELGRRGVSAILVDEKAGTAFNPQANATQARLMEHYRRLGFADEIRQAGLPADYPTDVAYFTRYTGYELARFQLPSSSRAPELIKGLSGSWSAAELPHRVSQKYVEAILCRYAERLPGIQLHYGRRLVSYVEHQDGIVGEIECPGDGRRFQVHADFLVGADGPRSSVRQSLGISYGGKTETQRDFMGGRMLAVYLRSPDFYASVPHAKAWMYNCFNRDRRAFMASVNGRDEFAFHTQLRPGEDESTITADEAKAAFQRACGAPIECDVLSFLTWTAGHALVADGMQRGRVFLGGDAAHLFTPTGGLGYNTAIEDAVNLGWKLASVVKGISPAALLDSYEIERRPVALRNTDYARRFADSLGLFAAAPEIEDATETASEARRLAGIYLEQHARAEFNIPGITFGGRYDGSPVIVSDGSAPPPDAANLYVPSACPGGRAPHAWLEDGVSLYDRFGFEWTLLQFVDGPSFDSSLSETARALGVDLKLVTLPKSLRDLYEADLALIRPDQIVAWRGSASDAGLLGRVLARALGHGADDQARLAS</sequence>
<keyword evidence="6" id="KW-1185">Reference proteome</keyword>
<dbReference type="PANTHER" id="PTHR43004">
    <property type="entry name" value="TRK SYSTEM POTASSIUM UPTAKE PROTEIN"/>
    <property type="match status" value="1"/>
</dbReference>
<dbReference type="PANTHER" id="PTHR43004:SF19">
    <property type="entry name" value="BINDING MONOOXYGENASE, PUTATIVE (JCVI)-RELATED"/>
    <property type="match status" value="1"/>
</dbReference>
<evidence type="ECO:0000256" key="3">
    <source>
        <dbReference type="ARBA" id="ARBA00022827"/>
    </source>
</evidence>
<comment type="cofactor">
    <cofactor evidence="1">
        <name>FAD</name>
        <dbReference type="ChEBI" id="CHEBI:57692"/>
    </cofactor>
</comment>
<evidence type="ECO:0000256" key="2">
    <source>
        <dbReference type="ARBA" id="ARBA00022630"/>
    </source>
</evidence>
<dbReference type="InterPro" id="IPR050641">
    <property type="entry name" value="RIFMO-like"/>
</dbReference>
<dbReference type="Pfam" id="PF21274">
    <property type="entry name" value="Rng_hyd_C"/>
    <property type="match status" value="1"/>
</dbReference>